<dbReference type="EMBL" id="CP133838">
    <property type="protein sequence ID" value="WMY72724.1"/>
    <property type="molecule type" value="Genomic_DNA"/>
</dbReference>
<evidence type="ECO:0000313" key="1">
    <source>
        <dbReference type="EMBL" id="WMY72724.1"/>
    </source>
</evidence>
<evidence type="ECO:0000313" key="2">
    <source>
        <dbReference type="Proteomes" id="UP001246690"/>
    </source>
</evidence>
<evidence type="ECO:0008006" key="3">
    <source>
        <dbReference type="Google" id="ProtNLM"/>
    </source>
</evidence>
<gene>
    <name evidence="1" type="ORF">RHD99_14710</name>
</gene>
<organism evidence="1 2">
    <name type="scientific">Buttiauxella selenatireducens</name>
    <dbReference type="NCBI Taxonomy" id="3073902"/>
    <lineage>
        <taxon>Bacteria</taxon>
        <taxon>Pseudomonadati</taxon>
        <taxon>Pseudomonadota</taxon>
        <taxon>Gammaproteobacteria</taxon>
        <taxon>Enterobacterales</taxon>
        <taxon>Enterobacteriaceae</taxon>
        <taxon>Buttiauxella</taxon>
    </lineage>
</organism>
<protein>
    <recommendedName>
        <fullName evidence="3">Phage tail protein</fullName>
    </recommendedName>
</protein>
<proteinExistence type="predicted"/>
<name>A0ABY9S5D2_9ENTR</name>
<keyword evidence="2" id="KW-1185">Reference proteome</keyword>
<dbReference type="RefSeq" id="WP_309874846.1">
    <property type="nucleotide sequence ID" value="NZ_CP133838.1"/>
</dbReference>
<reference evidence="1 2" key="1">
    <citation type="submission" date="2023-09" db="EMBL/GenBank/DDBJ databases">
        <title>Buttiauxella selenatireducens sp. nov., isolated from the rhizosphere of Cardamine hupingshanesis.</title>
        <authorList>
            <person name="Zhang S."/>
            <person name="Xu Z."/>
            <person name="Wang H."/>
            <person name="Guo Y."/>
        </authorList>
    </citation>
    <scope>NUCLEOTIDE SEQUENCE [LARGE SCALE GENOMIC DNA]</scope>
    <source>
        <strain evidence="1 2">R73</strain>
    </source>
</reference>
<sequence length="203" mass="23333">MSDLYMQLDEAQLDHIVGLFADLSPRIIRLAFHRAQRRTEGTVRQQAVRMMQQRLQLASGAQKRLRKRVQAHLKPSAADASEMKYWFGLNDIDPALFRGGIRRVKGGLMIRGTYYERAFVAVLHGKKKVMQRVGKAAYPVVSLTVPISDEMTTALEDELFERIPDIFLRHFETDLRGRVTSDAWKTGWSEKNLAAAEQYIQVW</sequence>
<dbReference type="Proteomes" id="UP001246690">
    <property type="component" value="Chromosome"/>
</dbReference>
<accession>A0ABY9S5D2</accession>